<dbReference type="EMBL" id="JAKJXO020000014">
    <property type="protein sequence ID" value="KAL1596521.1"/>
    <property type="molecule type" value="Genomic_DNA"/>
</dbReference>
<sequence>MSSISTPIYPDPDPVAEAFLEPVKVQLKKLRLSTASAAPPPNMSTHFRIKSHLQLVRERLEPVGSFIVREAKEDGKLEMRVCHYIAKHHWPLPTPPGEATHLRIHEMYRNTLYKRAQLALHPPLAVQYKARPSMLPPPPESHDDEEDWPDAMPALEPSTSLGKSVKNKFTNLSRKVTSTFHKSSMSILLSPLE</sequence>
<evidence type="ECO:0008006" key="4">
    <source>
        <dbReference type="Google" id="ProtNLM"/>
    </source>
</evidence>
<protein>
    <recommendedName>
        <fullName evidence="4">SH2 domain-containing protein</fullName>
    </recommendedName>
</protein>
<accession>A0ABR3QWJ0</accession>
<dbReference type="Proteomes" id="UP001521785">
    <property type="component" value="Unassembled WGS sequence"/>
</dbReference>
<gene>
    <name evidence="2" type="ORF">SLS60_009168</name>
</gene>
<reference evidence="2 3" key="1">
    <citation type="submission" date="2024-02" db="EMBL/GenBank/DDBJ databases">
        <title>De novo assembly and annotation of 12 fungi associated with fruit tree decline syndrome in Ontario, Canada.</title>
        <authorList>
            <person name="Sulman M."/>
            <person name="Ellouze W."/>
            <person name="Ilyukhin E."/>
        </authorList>
    </citation>
    <scope>NUCLEOTIDE SEQUENCE [LARGE SCALE GENOMIC DNA]</scope>
    <source>
        <strain evidence="2 3">M42-189</strain>
    </source>
</reference>
<evidence type="ECO:0000313" key="2">
    <source>
        <dbReference type="EMBL" id="KAL1596521.1"/>
    </source>
</evidence>
<organism evidence="2 3">
    <name type="scientific">Paraconiothyrium brasiliense</name>
    <dbReference type="NCBI Taxonomy" id="300254"/>
    <lineage>
        <taxon>Eukaryota</taxon>
        <taxon>Fungi</taxon>
        <taxon>Dikarya</taxon>
        <taxon>Ascomycota</taxon>
        <taxon>Pezizomycotina</taxon>
        <taxon>Dothideomycetes</taxon>
        <taxon>Pleosporomycetidae</taxon>
        <taxon>Pleosporales</taxon>
        <taxon>Massarineae</taxon>
        <taxon>Didymosphaeriaceae</taxon>
        <taxon>Paraconiothyrium</taxon>
    </lineage>
</organism>
<feature type="region of interest" description="Disordered" evidence="1">
    <location>
        <begin position="132"/>
        <end position="162"/>
    </location>
</feature>
<evidence type="ECO:0000256" key="1">
    <source>
        <dbReference type="SAM" id="MobiDB-lite"/>
    </source>
</evidence>
<name>A0ABR3QWJ0_9PLEO</name>
<proteinExistence type="predicted"/>
<keyword evidence="3" id="KW-1185">Reference proteome</keyword>
<evidence type="ECO:0000313" key="3">
    <source>
        <dbReference type="Proteomes" id="UP001521785"/>
    </source>
</evidence>
<comment type="caution">
    <text evidence="2">The sequence shown here is derived from an EMBL/GenBank/DDBJ whole genome shotgun (WGS) entry which is preliminary data.</text>
</comment>